<feature type="region of interest" description="Disordered" evidence="1">
    <location>
        <begin position="1"/>
        <end position="49"/>
    </location>
</feature>
<dbReference type="OrthoDB" id="2419011at2759"/>
<accession>A0A9P6M8F6</accession>
<protein>
    <submittedName>
        <fullName evidence="2">Uncharacterized protein</fullName>
    </submittedName>
</protein>
<dbReference type="Proteomes" id="UP000749646">
    <property type="component" value="Unassembled WGS sequence"/>
</dbReference>
<evidence type="ECO:0000256" key="1">
    <source>
        <dbReference type="SAM" id="MobiDB-lite"/>
    </source>
</evidence>
<organism evidence="2 3">
    <name type="scientific">Modicella reniformis</name>
    <dbReference type="NCBI Taxonomy" id="1440133"/>
    <lineage>
        <taxon>Eukaryota</taxon>
        <taxon>Fungi</taxon>
        <taxon>Fungi incertae sedis</taxon>
        <taxon>Mucoromycota</taxon>
        <taxon>Mortierellomycotina</taxon>
        <taxon>Mortierellomycetes</taxon>
        <taxon>Mortierellales</taxon>
        <taxon>Mortierellaceae</taxon>
        <taxon>Modicella</taxon>
    </lineage>
</organism>
<gene>
    <name evidence="2" type="ORF">BGZ65_006045</name>
</gene>
<dbReference type="EMBL" id="JAAAHW010003975">
    <property type="protein sequence ID" value="KAF9979768.1"/>
    <property type="molecule type" value="Genomic_DNA"/>
</dbReference>
<keyword evidence="3" id="KW-1185">Reference proteome</keyword>
<dbReference type="AlphaFoldDB" id="A0A9P6M8F6"/>
<evidence type="ECO:0000313" key="3">
    <source>
        <dbReference type="Proteomes" id="UP000749646"/>
    </source>
</evidence>
<feature type="compositionally biased region" description="Basic and acidic residues" evidence="1">
    <location>
        <begin position="1"/>
        <end position="16"/>
    </location>
</feature>
<feature type="compositionally biased region" description="Basic and acidic residues" evidence="1">
    <location>
        <begin position="29"/>
        <end position="38"/>
    </location>
</feature>
<name>A0A9P6M8F6_9FUNG</name>
<reference evidence="2" key="1">
    <citation type="journal article" date="2020" name="Fungal Divers.">
        <title>Resolving the Mortierellaceae phylogeny through synthesis of multi-gene phylogenetics and phylogenomics.</title>
        <authorList>
            <person name="Vandepol N."/>
            <person name="Liber J."/>
            <person name="Desiro A."/>
            <person name="Na H."/>
            <person name="Kennedy M."/>
            <person name="Barry K."/>
            <person name="Grigoriev I.V."/>
            <person name="Miller A.N."/>
            <person name="O'Donnell K."/>
            <person name="Stajich J.E."/>
            <person name="Bonito G."/>
        </authorList>
    </citation>
    <scope>NUCLEOTIDE SEQUENCE</scope>
    <source>
        <strain evidence="2">MES-2147</strain>
    </source>
</reference>
<evidence type="ECO:0000313" key="2">
    <source>
        <dbReference type="EMBL" id="KAF9979768.1"/>
    </source>
</evidence>
<sequence>MSRMRERADSMEKIDNSDVESVVTSRSDLQQKHGKNEPPRAAQFEPPGDPLFLQYPIGDGCHVVVAMYVERDPATALRRFPTLQRTRLMSAHKAKTMDQMAAIFKEALEDEKDSCMD</sequence>
<comment type="caution">
    <text evidence="2">The sequence shown here is derived from an EMBL/GenBank/DDBJ whole genome shotgun (WGS) entry which is preliminary data.</text>
</comment>
<proteinExistence type="predicted"/>